<name>A0A3M8F5G7_9ACTN</name>
<dbReference type="OrthoDB" id="4251531at2"/>
<organism evidence="3 4">
    <name type="scientific">Streptomyces xinghaiensis</name>
    <dbReference type="NCBI Taxonomy" id="1038928"/>
    <lineage>
        <taxon>Bacteria</taxon>
        <taxon>Bacillati</taxon>
        <taxon>Actinomycetota</taxon>
        <taxon>Actinomycetes</taxon>
        <taxon>Kitasatosporales</taxon>
        <taxon>Streptomycetaceae</taxon>
        <taxon>Streptomyces</taxon>
    </lineage>
</organism>
<dbReference type="Gene3D" id="3.30.565.10">
    <property type="entry name" value="Histidine kinase-like ATPase, C-terminal domain"/>
    <property type="match status" value="1"/>
</dbReference>
<feature type="domain" description="Histidine kinase/HSP90-like ATPase" evidence="2">
    <location>
        <begin position="15"/>
        <end position="124"/>
    </location>
</feature>
<dbReference type="PANTHER" id="PTHR35526:SF3">
    <property type="entry name" value="ANTI-SIGMA-F FACTOR RSBW"/>
    <property type="match status" value="1"/>
</dbReference>
<proteinExistence type="predicted"/>
<dbReference type="SUPFAM" id="SSF55874">
    <property type="entry name" value="ATPase domain of HSP90 chaperone/DNA topoisomerase II/histidine kinase"/>
    <property type="match status" value="1"/>
</dbReference>
<dbReference type="InterPro" id="IPR003594">
    <property type="entry name" value="HATPase_dom"/>
</dbReference>
<evidence type="ECO:0000313" key="3">
    <source>
        <dbReference type="EMBL" id="RKM94304.1"/>
    </source>
</evidence>
<dbReference type="GO" id="GO:0005524">
    <property type="term" value="F:ATP binding"/>
    <property type="evidence" value="ECO:0007669"/>
    <property type="project" value="UniProtKB-KW"/>
</dbReference>
<dbReference type="Pfam" id="PF13581">
    <property type="entry name" value="HATPase_c_2"/>
    <property type="match status" value="1"/>
</dbReference>
<evidence type="ECO:0000313" key="4">
    <source>
        <dbReference type="Proteomes" id="UP000028058"/>
    </source>
</evidence>
<gene>
    <name evidence="3" type="ORF">SFRA_017530</name>
</gene>
<dbReference type="InterPro" id="IPR036890">
    <property type="entry name" value="HATPase_C_sf"/>
</dbReference>
<dbReference type="AlphaFoldDB" id="A0A3M8F5G7"/>
<keyword evidence="1" id="KW-0418">Kinase</keyword>
<keyword evidence="4" id="KW-1185">Reference proteome</keyword>
<keyword evidence="3" id="KW-0547">Nucleotide-binding</keyword>
<accession>A0A3M8F5G7</accession>
<dbReference type="EMBL" id="JNAD02000008">
    <property type="protein sequence ID" value="RKM94304.1"/>
    <property type="molecule type" value="Genomic_DNA"/>
</dbReference>
<dbReference type="PANTHER" id="PTHR35526">
    <property type="entry name" value="ANTI-SIGMA-F FACTOR RSBW-RELATED"/>
    <property type="match status" value="1"/>
</dbReference>
<keyword evidence="1" id="KW-0808">Transferase</keyword>
<evidence type="ECO:0000259" key="2">
    <source>
        <dbReference type="Pfam" id="PF13581"/>
    </source>
</evidence>
<keyword evidence="1" id="KW-0723">Serine/threonine-protein kinase</keyword>
<keyword evidence="3" id="KW-0067">ATP-binding</keyword>
<dbReference type="InterPro" id="IPR050267">
    <property type="entry name" value="Anti-sigma-factor_SerPK"/>
</dbReference>
<dbReference type="RefSeq" id="WP_078650129.1">
    <property type="nucleotide sequence ID" value="NZ_CP134822.1"/>
</dbReference>
<dbReference type="GO" id="GO:0004674">
    <property type="term" value="F:protein serine/threonine kinase activity"/>
    <property type="evidence" value="ECO:0007669"/>
    <property type="project" value="UniProtKB-KW"/>
</dbReference>
<sequence>MSGRSHTKRFRIRRHSVREARLHVETVLAEWKLGGLADSASLIASELATNVVNHAKGTGEFFDLSLRRRPAVLVLEVADSFQWGMPEQRKPGPDDTSGRGLLIVDALSESWGVRPRETGKTVWVHLPIQGANGARTGMTW</sequence>
<comment type="caution">
    <text evidence="3">The sequence shown here is derived from an EMBL/GenBank/DDBJ whole genome shotgun (WGS) entry which is preliminary data.</text>
</comment>
<protein>
    <submittedName>
        <fullName evidence="3">ATP-binding protein</fullName>
    </submittedName>
</protein>
<evidence type="ECO:0000256" key="1">
    <source>
        <dbReference type="ARBA" id="ARBA00022527"/>
    </source>
</evidence>
<reference evidence="3 4" key="1">
    <citation type="journal article" date="2014" name="Genome Announc.">
        <title>Draft Genome Sequence of Streptomyces fradiae ATCC 19609, a Strain Highly Sensitive to Antibiotics.</title>
        <authorList>
            <person name="Bekker O.B."/>
            <person name="Klimina K.M."/>
            <person name="Vatlin A.A."/>
            <person name="Zakharevich N.V."/>
            <person name="Kasianov A.S."/>
            <person name="Danilenko V.N."/>
        </authorList>
    </citation>
    <scope>NUCLEOTIDE SEQUENCE [LARGE SCALE GENOMIC DNA]</scope>
    <source>
        <strain evidence="3 4">ATCC 19609</strain>
    </source>
</reference>
<dbReference type="CDD" id="cd16936">
    <property type="entry name" value="HATPase_RsbW-like"/>
    <property type="match status" value="1"/>
</dbReference>
<dbReference type="Proteomes" id="UP000028058">
    <property type="component" value="Unassembled WGS sequence"/>
</dbReference>